<feature type="transmembrane region" description="Helical" evidence="2">
    <location>
        <begin position="42"/>
        <end position="61"/>
    </location>
</feature>
<sequence>MDEVRMVRDSYPEPAPPSAEEIAQVKAMLNAPPRRSLPRLRWGLGGGLVAVGAAATVAITLTGGNGPSRVPLPGQIDLDARGAVLAAAQKAEQQPTGKYWSVDTVAGQSYVIRAKTGTYAITGAADETFSWHGAKVGMGEAYYGRDLPAHPLTREDVALWRKAGSPSTFRVPGDGRTNTYTTRVAKWRSSGPEVGANPRGGGDFLGKSAEELQNLPTDPAKLAELFLNQNEMSKATGLSAKRALAKDVQASAKLFRISGLLRTPLPPKVRAGLMRALAAQPGIHAIGRATDPLGRTGVALASGERVVTVTGEFGTPKIEQGTYRSREVIIFDERTGALLSRQDTLTKPGGRYAEMKPGFVIEYQANRSAGWTDTKPKPPTELPFGRILGPGW</sequence>
<feature type="region of interest" description="Disordered" evidence="1">
    <location>
        <begin position="370"/>
        <end position="392"/>
    </location>
</feature>
<gene>
    <name evidence="3" type="ORF">GCM10010411_79110</name>
</gene>
<protein>
    <submittedName>
        <fullName evidence="3">CU044_5270 family protein</fullName>
    </submittedName>
</protein>
<keyword evidence="2" id="KW-1133">Transmembrane helix</keyword>
<accession>A0ABP6CZD1</accession>
<evidence type="ECO:0000313" key="4">
    <source>
        <dbReference type="Proteomes" id="UP001501509"/>
    </source>
</evidence>
<comment type="caution">
    <text evidence="3">The sequence shown here is derived from an EMBL/GenBank/DDBJ whole genome shotgun (WGS) entry which is preliminary data.</text>
</comment>
<proteinExistence type="predicted"/>
<evidence type="ECO:0000256" key="2">
    <source>
        <dbReference type="SAM" id="Phobius"/>
    </source>
</evidence>
<organism evidence="3 4">
    <name type="scientific">Actinomadura fulvescens</name>
    <dbReference type="NCBI Taxonomy" id="46160"/>
    <lineage>
        <taxon>Bacteria</taxon>
        <taxon>Bacillati</taxon>
        <taxon>Actinomycetota</taxon>
        <taxon>Actinomycetes</taxon>
        <taxon>Streptosporangiales</taxon>
        <taxon>Thermomonosporaceae</taxon>
        <taxon>Actinomadura</taxon>
    </lineage>
</organism>
<dbReference type="InterPro" id="IPR047789">
    <property type="entry name" value="CU044_5270-like"/>
</dbReference>
<keyword evidence="2" id="KW-0472">Membrane</keyword>
<dbReference type="NCBIfam" id="NF038083">
    <property type="entry name" value="CU044_5270_fam"/>
    <property type="match status" value="1"/>
</dbReference>
<keyword evidence="4" id="KW-1185">Reference proteome</keyword>
<name>A0ABP6CZD1_9ACTN</name>
<evidence type="ECO:0000313" key="3">
    <source>
        <dbReference type="EMBL" id="GAA2629642.1"/>
    </source>
</evidence>
<dbReference type="Proteomes" id="UP001501509">
    <property type="component" value="Unassembled WGS sequence"/>
</dbReference>
<dbReference type="RefSeq" id="WP_344547630.1">
    <property type="nucleotide sequence ID" value="NZ_BAAATD010000014.1"/>
</dbReference>
<keyword evidence="2" id="KW-0812">Transmembrane</keyword>
<reference evidence="4" key="1">
    <citation type="journal article" date="2019" name="Int. J. Syst. Evol. Microbiol.">
        <title>The Global Catalogue of Microorganisms (GCM) 10K type strain sequencing project: providing services to taxonomists for standard genome sequencing and annotation.</title>
        <authorList>
            <consortium name="The Broad Institute Genomics Platform"/>
            <consortium name="The Broad Institute Genome Sequencing Center for Infectious Disease"/>
            <person name="Wu L."/>
            <person name="Ma J."/>
        </authorList>
    </citation>
    <scope>NUCLEOTIDE SEQUENCE [LARGE SCALE GENOMIC DNA]</scope>
    <source>
        <strain evidence="4">JCM 6833</strain>
    </source>
</reference>
<evidence type="ECO:0000256" key="1">
    <source>
        <dbReference type="SAM" id="MobiDB-lite"/>
    </source>
</evidence>
<dbReference type="EMBL" id="BAAATD010000014">
    <property type="protein sequence ID" value="GAA2629642.1"/>
    <property type="molecule type" value="Genomic_DNA"/>
</dbReference>